<dbReference type="InterPro" id="IPR018520">
    <property type="entry name" value="UPP_synth-like_CS"/>
</dbReference>
<dbReference type="InterPro" id="IPR036424">
    <property type="entry name" value="UPP_synth-like_sf"/>
</dbReference>
<dbReference type="EC" id="2.5.1.-" evidence="3"/>
<dbReference type="PROSITE" id="PS01066">
    <property type="entry name" value="UPP_SYNTHASE"/>
    <property type="match status" value="1"/>
</dbReference>
<organism evidence="4">
    <name type="scientific">Fagus sylvatica</name>
    <name type="common">Beechnut</name>
    <dbReference type="NCBI Taxonomy" id="28930"/>
    <lineage>
        <taxon>Eukaryota</taxon>
        <taxon>Viridiplantae</taxon>
        <taxon>Streptophyta</taxon>
        <taxon>Embryophyta</taxon>
        <taxon>Tracheophyta</taxon>
        <taxon>Spermatophyta</taxon>
        <taxon>Magnoliopsida</taxon>
        <taxon>eudicotyledons</taxon>
        <taxon>Gunneridae</taxon>
        <taxon>Pentapetalae</taxon>
        <taxon>rosids</taxon>
        <taxon>fabids</taxon>
        <taxon>Fagales</taxon>
        <taxon>Fagaceae</taxon>
        <taxon>Fagus</taxon>
    </lineage>
</organism>
<dbReference type="InterPro" id="IPR001441">
    <property type="entry name" value="UPP_synth-like"/>
</dbReference>
<accession>A0A2N9EI80</accession>
<evidence type="ECO:0000256" key="3">
    <source>
        <dbReference type="RuleBase" id="RU363018"/>
    </source>
</evidence>
<dbReference type="GO" id="GO:0005783">
    <property type="term" value="C:endoplasmic reticulum"/>
    <property type="evidence" value="ECO:0007669"/>
    <property type="project" value="TreeGrafter"/>
</dbReference>
<sequence length="366" mass="40885">MAKDGGGSASQLSGGLGRFLRKCIFSILSVGPLPDHIAFIMDGNRRYAKKQNMEEGAGHKAGFQALMKILCYCYELGVKYLTVYAFSIENFKRRPEEVQYLMDLMLEKIGELLKEGSIVNQYGIRLYFIGNLKLLSKPVRAAAENAMAATANNTKTVLLICVAYTSYDEIVHAVQESCKDKRNEIEALNASKVSNGVTERVEEGENINGVIVHDVQGSYANSSSKSQALNTTRACNGVIGVEKKKGVILNAVQGSCEEKWDEAASRTCNGVSKGVEDSKNKQWMLPTVKLVDIEKHMYMGVAPDPDIMIRTSGETRLSNFLLWQTTNCPLYSPTVLWPEIGLWHLVWTVLNFQRSHYYFEKKKKQL</sequence>
<dbReference type="GO" id="GO:0045547">
    <property type="term" value="F:ditrans,polycis-polyprenyl diphosphate synthase [(2E,6E)-farnesyl diphosphate specific] activity"/>
    <property type="evidence" value="ECO:0007669"/>
    <property type="project" value="TreeGrafter"/>
</dbReference>
<dbReference type="GO" id="GO:0016094">
    <property type="term" value="P:polyprenol biosynthetic process"/>
    <property type="evidence" value="ECO:0007669"/>
    <property type="project" value="TreeGrafter"/>
</dbReference>
<dbReference type="NCBIfam" id="TIGR00055">
    <property type="entry name" value="uppS"/>
    <property type="match status" value="1"/>
</dbReference>
<evidence type="ECO:0000256" key="1">
    <source>
        <dbReference type="ARBA" id="ARBA00005432"/>
    </source>
</evidence>
<dbReference type="PANTHER" id="PTHR10291">
    <property type="entry name" value="DEHYDRODOLICHYL DIPHOSPHATE SYNTHASE FAMILY MEMBER"/>
    <property type="match status" value="1"/>
</dbReference>
<dbReference type="PANTHER" id="PTHR10291:SF43">
    <property type="entry name" value="DEHYDRODOLICHYL DIPHOSPHATE SYNTHASE COMPLEX SUBUNIT DHDDS"/>
    <property type="match status" value="1"/>
</dbReference>
<dbReference type="AlphaFoldDB" id="A0A2N9EI80"/>
<gene>
    <name evidence="4" type="ORF">FSB_LOCUS2232</name>
</gene>
<dbReference type="Gene3D" id="3.40.1180.10">
    <property type="entry name" value="Decaprenyl diphosphate synthase-like"/>
    <property type="match status" value="1"/>
</dbReference>
<keyword evidence="2 3" id="KW-0808">Transferase</keyword>
<dbReference type="SUPFAM" id="SSF64005">
    <property type="entry name" value="Undecaprenyl diphosphate synthase"/>
    <property type="match status" value="2"/>
</dbReference>
<evidence type="ECO:0000313" key="4">
    <source>
        <dbReference type="EMBL" id="SPC74350.1"/>
    </source>
</evidence>
<evidence type="ECO:0000256" key="2">
    <source>
        <dbReference type="ARBA" id="ARBA00022679"/>
    </source>
</evidence>
<dbReference type="HAMAP" id="MF_01139">
    <property type="entry name" value="ISPT"/>
    <property type="match status" value="1"/>
</dbReference>
<name>A0A2N9EI80_FAGSY</name>
<dbReference type="EMBL" id="OIVN01000104">
    <property type="protein sequence ID" value="SPC74350.1"/>
    <property type="molecule type" value="Genomic_DNA"/>
</dbReference>
<proteinExistence type="inferred from homology"/>
<comment type="similarity">
    <text evidence="1 3">Belongs to the UPP synthase family.</text>
</comment>
<protein>
    <recommendedName>
        <fullName evidence="3">Alkyl transferase</fullName>
        <ecNumber evidence="3">2.5.1.-</ecNumber>
    </recommendedName>
</protein>
<dbReference type="CDD" id="cd00475">
    <property type="entry name" value="Cis_IPPS"/>
    <property type="match status" value="1"/>
</dbReference>
<reference evidence="4" key="1">
    <citation type="submission" date="2018-02" db="EMBL/GenBank/DDBJ databases">
        <authorList>
            <person name="Cohen D.B."/>
            <person name="Kent A.D."/>
        </authorList>
    </citation>
    <scope>NUCLEOTIDE SEQUENCE</scope>
</reference>
<dbReference type="Pfam" id="PF01255">
    <property type="entry name" value="Prenyltransf"/>
    <property type="match status" value="2"/>
</dbReference>